<evidence type="ECO:0000313" key="11">
    <source>
        <dbReference type="EMBL" id="KAG2230222.1"/>
    </source>
</evidence>
<dbReference type="SMART" id="SM00415">
    <property type="entry name" value="HSF"/>
    <property type="match status" value="1"/>
</dbReference>
<evidence type="ECO:0000256" key="9">
    <source>
        <dbReference type="SAM" id="MobiDB-lite"/>
    </source>
</evidence>
<name>A0A8H7SJ51_9FUNG</name>
<dbReference type="Pfam" id="PF00447">
    <property type="entry name" value="HSF_DNA-bind"/>
    <property type="match status" value="1"/>
</dbReference>
<keyword evidence="3" id="KW-0805">Transcription regulation</keyword>
<dbReference type="InterPro" id="IPR036388">
    <property type="entry name" value="WH-like_DNA-bd_sf"/>
</dbReference>
<feature type="compositionally biased region" description="Polar residues" evidence="9">
    <location>
        <begin position="324"/>
        <end position="349"/>
    </location>
</feature>
<dbReference type="PROSITE" id="PS00434">
    <property type="entry name" value="HSF_DOMAIN"/>
    <property type="match status" value="1"/>
</dbReference>
<dbReference type="FunFam" id="1.10.10.10:FF:000027">
    <property type="entry name" value="Heat shock transcription factor 1"/>
    <property type="match status" value="1"/>
</dbReference>
<evidence type="ECO:0000256" key="3">
    <source>
        <dbReference type="ARBA" id="ARBA00023015"/>
    </source>
</evidence>
<keyword evidence="5" id="KW-0804">Transcription</keyword>
<organism evidence="11 12">
    <name type="scientific">Thamnidium elegans</name>
    <dbReference type="NCBI Taxonomy" id="101142"/>
    <lineage>
        <taxon>Eukaryota</taxon>
        <taxon>Fungi</taxon>
        <taxon>Fungi incertae sedis</taxon>
        <taxon>Mucoromycota</taxon>
        <taxon>Mucoromycotina</taxon>
        <taxon>Mucoromycetes</taxon>
        <taxon>Mucorales</taxon>
        <taxon>Mucorineae</taxon>
        <taxon>Mucoraceae</taxon>
        <taxon>Thamnidium</taxon>
    </lineage>
</organism>
<evidence type="ECO:0000256" key="1">
    <source>
        <dbReference type="ARBA" id="ARBA00004123"/>
    </source>
</evidence>
<feature type="domain" description="HSF-type DNA-binding" evidence="10">
    <location>
        <begin position="98"/>
        <end position="122"/>
    </location>
</feature>
<evidence type="ECO:0000256" key="5">
    <source>
        <dbReference type="ARBA" id="ARBA00023163"/>
    </source>
</evidence>
<feature type="coiled-coil region" evidence="8">
    <location>
        <begin position="188"/>
        <end position="222"/>
    </location>
</feature>
<evidence type="ECO:0000313" key="12">
    <source>
        <dbReference type="Proteomes" id="UP000613177"/>
    </source>
</evidence>
<dbReference type="Gene3D" id="1.10.10.10">
    <property type="entry name" value="Winged helix-like DNA-binding domain superfamily/Winged helix DNA-binding domain"/>
    <property type="match status" value="1"/>
</dbReference>
<feature type="region of interest" description="Disordered" evidence="9">
    <location>
        <begin position="256"/>
        <end position="358"/>
    </location>
</feature>
<evidence type="ECO:0000256" key="6">
    <source>
        <dbReference type="ARBA" id="ARBA00023242"/>
    </source>
</evidence>
<dbReference type="PANTHER" id="PTHR10015">
    <property type="entry name" value="HEAT SHOCK TRANSCRIPTION FACTOR"/>
    <property type="match status" value="1"/>
</dbReference>
<feature type="region of interest" description="Disordered" evidence="9">
    <location>
        <begin position="1"/>
        <end position="54"/>
    </location>
</feature>
<dbReference type="EMBL" id="JAEPRE010000215">
    <property type="protein sequence ID" value="KAG2230222.1"/>
    <property type="molecule type" value="Genomic_DNA"/>
</dbReference>
<keyword evidence="12" id="KW-1185">Reference proteome</keyword>
<dbReference type="GO" id="GO:0005634">
    <property type="term" value="C:nucleus"/>
    <property type="evidence" value="ECO:0007669"/>
    <property type="project" value="UniProtKB-SubCell"/>
</dbReference>
<comment type="subcellular location">
    <subcellularLocation>
        <location evidence="1">Nucleus</location>
    </subcellularLocation>
</comment>
<dbReference type="Proteomes" id="UP000613177">
    <property type="component" value="Unassembled WGS sequence"/>
</dbReference>
<proteinExistence type="inferred from homology"/>
<feature type="compositionally biased region" description="Low complexity" evidence="9">
    <location>
        <begin position="22"/>
        <end position="41"/>
    </location>
</feature>
<evidence type="ECO:0000256" key="8">
    <source>
        <dbReference type="SAM" id="Coils"/>
    </source>
</evidence>
<protein>
    <recommendedName>
        <fullName evidence="10">HSF-type DNA-binding domain-containing protein</fullName>
    </recommendedName>
</protein>
<dbReference type="AlphaFoldDB" id="A0A8H7SJ51"/>
<dbReference type="SUPFAM" id="SSF46785">
    <property type="entry name" value="Winged helix' DNA-binding domain"/>
    <property type="match status" value="1"/>
</dbReference>
<dbReference type="GO" id="GO:0003700">
    <property type="term" value="F:DNA-binding transcription factor activity"/>
    <property type="evidence" value="ECO:0007669"/>
    <property type="project" value="InterPro"/>
</dbReference>
<sequence length="358" mass="41171">MHHRSNSSDYRLDTQPVDPRASFSSTSSQSYYPPNNAAQQQLPPPPPNTTQKPAHTNTFVHKLYNMVVDNHYQHLISWAYTGSSFIVCNIMEFSRDVLPKHFKHNNFSSFVRQLNMYGFHKVNKSPRGHRTLAENQIWEFSHPKFLRNRPDLLDEIKRKSMEADTARRENGDLQSHVAMLQASQSEMIQQIQSLYENFTEVIKELEDTKQKQDNQMQFIKSMMNYISQQNGGQLPNEFVHIDHQFDVKQEKPPSIFITSHEPNNSNSSNNNILDDMFGRSSPLSVQTQNLHCNSNRSTLGPYGNQLPPSPSPSMLVSDDELDNSMYSPNSPHTPRNQQTYTSNSSSFMNTPLDPLSHR</sequence>
<evidence type="ECO:0000256" key="2">
    <source>
        <dbReference type="ARBA" id="ARBA00006403"/>
    </source>
</evidence>
<feature type="compositionally biased region" description="Polar residues" evidence="9">
    <location>
        <begin position="281"/>
        <end position="298"/>
    </location>
</feature>
<dbReference type="PANTHER" id="PTHR10015:SF427">
    <property type="entry name" value="HEAT SHOCK FACTOR PROTEIN"/>
    <property type="match status" value="1"/>
</dbReference>
<dbReference type="GO" id="GO:0043565">
    <property type="term" value="F:sequence-specific DNA binding"/>
    <property type="evidence" value="ECO:0007669"/>
    <property type="project" value="InterPro"/>
</dbReference>
<reference evidence="11" key="1">
    <citation type="submission" date="2021-01" db="EMBL/GenBank/DDBJ databases">
        <title>Metabolic potential, ecology and presence of endohyphal bacteria is reflected in genomic diversity of Mucoromycotina.</title>
        <authorList>
            <person name="Muszewska A."/>
            <person name="Okrasinska A."/>
            <person name="Steczkiewicz K."/>
            <person name="Drgas O."/>
            <person name="Orlowska M."/>
            <person name="Perlinska-Lenart U."/>
            <person name="Aleksandrzak-Piekarczyk T."/>
            <person name="Szatraj K."/>
            <person name="Zielenkiewicz U."/>
            <person name="Pilsyk S."/>
            <person name="Malc E."/>
            <person name="Mieczkowski P."/>
            <person name="Kruszewska J.S."/>
            <person name="Biernat P."/>
            <person name="Pawlowska J."/>
        </authorList>
    </citation>
    <scope>NUCLEOTIDE SEQUENCE</scope>
    <source>
        <strain evidence="11">WA0000018081</strain>
    </source>
</reference>
<keyword evidence="8" id="KW-0175">Coiled coil</keyword>
<comment type="similarity">
    <text evidence="2 7">Belongs to the HSF family.</text>
</comment>
<comment type="caution">
    <text evidence="11">The sequence shown here is derived from an EMBL/GenBank/DDBJ whole genome shotgun (WGS) entry which is preliminary data.</text>
</comment>
<dbReference type="PRINTS" id="PR00056">
    <property type="entry name" value="HSFDOMAIN"/>
</dbReference>
<keyword evidence="6" id="KW-0539">Nucleus</keyword>
<dbReference type="InterPro" id="IPR036390">
    <property type="entry name" value="WH_DNA-bd_sf"/>
</dbReference>
<evidence type="ECO:0000259" key="10">
    <source>
        <dbReference type="PROSITE" id="PS00434"/>
    </source>
</evidence>
<evidence type="ECO:0000256" key="7">
    <source>
        <dbReference type="RuleBase" id="RU004020"/>
    </source>
</evidence>
<accession>A0A8H7SJ51</accession>
<evidence type="ECO:0000256" key="4">
    <source>
        <dbReference type="ARBA" id="ARBA00023125"/>
    </source>
</evidence>
<dbReference type="OrthoDB" id="60033at2759"/>
<keyword evidence="4" id="KW-0238">DNA-binding</keyword>
<gene>
    <name evidence="11" type="ORF">INT48_002092</name>
</gene>
<dbReference type="InterPro" id="IPR000232">
    <property type="entry name" value="HSF_DNA-bd"/>
</dbReference>